<keyword evidence="4" id="KW-0408">Iron</keyword>
<evidence type="ECO:0000313" key="7">
    <source>
        <dbReference type="EMBL" id="KAL3371864.1"/>
    </source>
</evidence>
<evidence type="ECO:0000256" key="3">
    <source>
        <dbReference type="ARBA" id="ARBA00023002"/>
    </source>
</evidence>
<dbReference type="InterPro" id="IPR036396">
    <property type="entry name" value="Cyt_P450_sf"/>
</dbReference>
<keyword evidence="5" id="KW-0503">Monooxygenase</keyword>
<dbReference type="InterPro" id="IPR001128">
    <property type="entry name" value="Cyt_P450"/>
</dbReference>
<comment type="caution">
    <text evidence="7">The sequence shown here is derived from an EMBL/GenBank/DDBJ whole genome shotgun (WGS) entry which is preliminary data.</text>
</comment>
<evidence type="ECO:0000313" key="8">
    <source>
        <dbReference type="Proteomes" id="UP001627284"/>
    </source>
</evidence>
<gene>
    <name evidence="7" type="ORF">AABB24_008415</name>
</gene>
<keyword evidence="6" id="KW-0472">Membrane</keyword>
<evidence type="ECO:0008006" key="9">
    <source>
        <dbReference type="Google" id="ProtNLM"/>
    </source>
</evidence>
<keyword evidence="8" id="KW-1185">Reference proteome</keyword>
<evidence type="ECO:0000256" key="2">
    <source>
        <dbReference type="ARBA" id="ARBA00022723"/>
    </source>
</evidence>
<organism evidence="7 8">
    <name type="scientific">Solanum stoloniferum</name>
    <dbReference type="NCBI Taxonomy" id="62892"/>
    <lineage>
        <taxon>Eukaryota</taxon>
        <taxon>Viridiplantae</taxon>
        <taxon>Streptophyta</taxon>
        <taxon>Embryophyta</taxon>
        <taxon>Tracheophyta</taxon>
        <taxon>Spermatophyta</taxon>
        <taxon>Magnoliopsida</taxon>
        <taxon>eudicotyledons</taxon>
        <taxon>Gunneridae</taxon>
        <taxon>Pentapetalae</taxon>
        <taxon>asterids</taxon>
        <taxon>lamiids</taxon>
        <taxon>Solanales</taxon>
        <taxon>Solanaceae</taxon>
        <taxon>Solanoideae</taxon>
        <taxon>Solaneae</taxon>
        <taxon>Solanum</taxon>
    </lineage>
</organism>
<dbReference type="PANTHER" id="PTHR47947:SF57">
    <property type="entry name" value="CYTOCHROME P450 81F3-LIKE"/>
    <property type="match status" value="1"/>
</dbReference>
<evidence type="ECO:0000256" key="6">
    <source>
        <dbReference type="SAM" id="Phobius"/>
    </source>
</evidence>
<evidence type="ECO:0000256" key="4">
    <source>
        <dbReference type="ARBA" id="ARBA00023004"/>
    </source>
</evidence>
<proteinExistence type="predicted"/>
<dbReference type="Pfam" id="PF00067">
    <property type="entry name" value="p450"/>
    <property type="match status" value="1"/>
</dbReference>
<dbReference type="GO" id="GO:0004497">
    <property type="term" value="F:monooxygenase activity"/>
    <property type="evidence" value="ECO:0007669"/>
    <property type="project" value="UniProtKB-KW"/>
</dbReference>
<dbReference type="Proteomes" id="UP001627284">
    <property type="component" value="Unassembled WGS sequence"/>
</dbReference>
<keyword evidence="3" id="KW-0560">Oxidoreductase</keyword>
<dbReference type="Gene3D" id="1.10.630.10">
    <property type="entry name" value="Cytochrome P450"/>
    <property type="match status" value="1"/>
</dbReference>
<reference evidence="7 8" key="1">
    <citation type="submission" date="2024-05" db="EMBL/GenBank/DDBJ databases">
        <title>De novo assembly of an allotetraploid wild potato.</title>
        <authorList>
            <person name="Hosaka A.J."/>
        </authorList>
    </citation>
    <scope>NUCLEOTIDE SEQUENCE [LARGE SCALE GENOMIC DNA]</scope>
    <source>
        <tissue evidence="7">Young leaves</tissue>
    </source>
</reference>
<dbReference type="PANTHER" id="PTHR47947">
    <property type="entry name" value="CYTOCHROME P450 82C3-RELATED"/>
    <property type="match status" value="1"/>
</dbReference>
<dbReference type="SUPFAM" id="SSF48264">
    <property type="entry name" value="Cytochrome P450"/>
    <property type="match status" value="1"/>
</dbReference>
<keyword evidence="1" id="KW-0349">Heme</keyword>
<keyword evidence="6" id="KW-1133">Transmembrane helix</keyword>
<evidence type="ECO:0000256" key="5">
    <source>
        <dbReference type="ARBA" id="ARBA00023033"/>
    </source>
</evidence>
<accession>A0ABD2USQ3</accession>
<dbReference type="EMBL" id="JBJKTR010000004">
    <property type="protein sequence ID" value="KAL3371864.1"/>
    <property type="molecule type" value="Genomic_DNA"/>
</dbReference>
<sequence>KLNTFTFPFTMDHTFLYAPLLLALYIITKHFLRKFHNHPPAPFLTFPIIGHLYLFKKPPQRSLAKISDRHGPVLLLQFGSRKVLLVSSPSGAEECFTKNDVVFANRPHLMAGKHLGYNFTSLAWSSYGDHWRNLRRITSVEMFSTHRLQMLHGIRVDEVKSMVKRINSSAMAEKSVDMKSMFFELMLNVMMRTIAGKRYYGENVEDIEEATRFREMVEETFRIGGATNVGDFLPALKLLVRKLEKSLVVLQQNRDEFMQGLIKDCRKRLEKDGTVTDSESKGRRNR</sequence>
<feature type="transmembrane region" description="Helical" evidence="6">
    <location>
        <begin position="15"/>
        <end position="32"/>
    </location>
</feature>
<keyword evidence="6" id="KW-0812">Transmembrane</keyword>
<keyword evidence="2" id="KW-0479">Metal-binding</keyword>
<dbReference type="InterPro" id="IPR002401">
    <property type="entry name" value="Cyt_P450_E_grp-I"/>
</dbReference>
<dbReference type="InterPro" id="IPR050651">
    <property type="entry name" value="Plant_Cytochrome_P450_Monoox"/>
</dbReference>
<dbReference type="GO" id="GO:0046872">
    <property type="term" value="F:metal ion binding"/>
    <property type="evidence" value="ECO:0007669"/>
    <property type="project" value="UniProtKB-KW"/>
</dbReference>
<feature type="non-terminal residue" evidence="7">
    <location>
        <position position="1"/>
    </location>
</feature>
<dbReference type="AlphaFoldDB" id="A0ABD2USQ3"/>
<evidence type="ECO:0000256" key="1">
    <source>
        <dbReference type="ARBA" id="ARBA00022617"/>
    </source>
</evidence>
<dbReference type="PRINTS" id="PR00463">
    <property type="entry name" value="EP450I"/>
</dbReference>
<protein>
    <recommendedName>
        <fullName evidence="9">Cytochrome P450</fullName>
    </recommendedName>
</protein>
<name>A0ABD2USQ3_9SOLN</name>